<sequence>MPDTLIKIKEINSAQALSDMFKMTDSKINVIVIYTSWCSSCVKKIPEINKLISDFDNINPIVISLDENKNKLLSFLSKQGTLNFTPYNVSPSYLKNLLSYLTNKGIVFNHHIPYIAVLYNGIHPITNINNAKQLKLTIQNLIEKHHVN</sequence>
<gene>
    <name evidence="1" type="ordered locus">Ecaj_0106</name>
</gene>
<organism evidence="1 2">
    <name type="scientific">Ehrlichia canis (strain Jake)</name>
    <dbReference type="NCBI Taxonomy" id="269484"/>
    <lineage>
        <taxon>Bacteria</taxon>
        <taxon>Pseudomonadati</taxon>
        <taxon>Pseudomonadota</taxon>
        <taxon>Alphaproteobacteria</taxon>
        <taxon>Rickettsiales</taxon>
        <taxon>Anaplasmataceae</taxon>
        <taxon>Ehrlichia</taxon>
    </lineage>
</organism>
<accession>A0ACA6AV91</accession>
<dbReference type="Proteomes" id="UP000000435">
    <property type="component" value="Chromosome"/>
</dbReference>
<dbReference type="EMBL" id="CP000107">
    <property type="protein sequence ID" value="AAZ68157.1"/>
    <property type="molecule type" value="Genomic_DNA"/>
</dbReference>
<keyword evidence="2" id="KW-1185">Reference proteome</keyword>
<reference evidence="2" key="1">
    <citation type="journal article" date="2006" name="J. Bacteriol.">
        <title>The genome of the obligately intracellular bacterium Ehrlichia canis reveals themes of complex membrane structure and immune evasion strategies.</title>
        <authorList>
            <person name="Mavromatis K."/>
            <person name="Doyle C.K."/>
            <person name="Lykidis A."/>
            <person name="Ivanova N."/>
            <person name="Francino M.P."/>
            <person name="Chain P."/>
            <person name="Shin M."/>
            <person name="Malfatti S."/>
            <person name="Larimer F."/>
            <person name="Copeland A."/>
            <person name="Detter J.C."/>
            <person name="Land M."/>
            <person name="Richardson P.M."/>
            <person name="Yu X.J."/>
            <person name="Walker D.H."/>
            <person name="McBride J.W."/>
            <person name="Kyrpides N.C."/>
        </authorList>
    </citation>
    <scope>NUCLEOTIDE SEQUENCE [LARGE SCALE GENOMIC DNA]</scope>
    <source>
        <strain evidence="2">Jake</strain>
    </source>
</reference>
<evidence type="ECO:0000313" key="2">
    <source>
        <dbReference type="Proteomes" id="UP000000435"/>
    </source>
</evidence>
<protein>
    <submittedName>
        <fullName evidence="1">Uncharacterized protein</fullName>
    </submittedName>
</protein>
<proteinExistence type="predicted"/>
<name>A0ACA6AV91_EHRCJ</name>
<evidence type="ECO:0000313" key="1">
    <source>
        <dbReference type="EMBL" id="AAZ68157.1"/>
    </source>
</evidence>